<evidence type="ECO:0000313" key="4">
    <source>
        <dbReference type="EMBL" id="MCS0635794.1"/>
    </source>
</evidence>
<dbReference type="CDD" id="cd05233">
    <property type="entry name" value="SDR_c"/>
    <property type="match status" value="1"/>
</dbReference>
<feature type="compositionally biased region" description="Basic and acidic residues" evidence="3">
    <location>
        <begin position="31"/>
        <end position="40"/>
    </location>
</feature>
<dbReference type="PRINTS" id="PR00081">
    <property type="entry name" value="GDHRDH"/>
</dbReference>
<dbReference type="Pfam" id="PF13561">
    <property type="entry name" value="adh_short_C2"/>
    <property type="match status" value="1"/>
</dbReference>
<dbReference type="PANTHER" id="PTHR24321">
    <property type="entry name" value="DEHYDROGENASES, SHORT CHAIN"/>
    <property type="match status" value="1"/>
</dbReference>
<dbReference type="RefSeq" id="WP_258786681.1">
    <property type="nucleotide sequence ID" value="NZ_JANUGQ010000005.1"/>
</dbReference>
<comment type="similarity">
    <text evidence="1">Belongs to the short-chain dehydrogenases/reductases (SDR) family.</text>
</comment>
<dbReference type="PANTHER" id="PTHR24321:SF8">
    <property type="entry name" value="ESTRADIOL 17-BETA-DEHYDROGENASE 8-RELATED"/>
    <property type="match status" value="1"/>
</dbReference>
<organism evidence="4 5">
    <name type="scientific">Streptomyces pyxinae</name>
    <dbReference type="NCBI Taxonomy" id="2970734"/>
    <lineage>
        <taxon>Bacteria</taxon>
        <taxon>Bacillati</taxon>
        <taxon>Actinomycetota</taxon>
        <taxon>Actinomycetes</taxon>
        <taxon>Kitasatosporales</taxon>
        <taxon>Streptomycetaceae</taxon>
        <taxon>Streptomyces</taxon>
    </lineage>
</organism>
<dbReference type="InterPro" id="IPR002347">
    <property type="entry name" value="SDR_fam"/>
</dbReference>
<gene>
    <name evidence="4" type="ORF">NX801_08970</name>
</gene>
<keyword evidence="5" id="KW-1185">Reference proteome</keyword>
<dbReference type="InterPro" id="IPR036291">
    <property type="entry name" value="NAD(P)-bd_dom_sf"/>
</dbReference>
<dbReference type="Proteomes" id="UP001431313">
    <property type="component" value="Unassembled WGS sequence"/>
</dbReference>
<comment type="caution">
    <text evidence="4">The sequence shown here is derived from an EMBL/GenBank/DDBJ whole genome shotgun (WGS) entry which is preliminary data.</text>
</comment>
<dbReference type="SUPFAM" id="SSF51735">
    <property type="entry name" value="NAD(P)-binding Rossmann-fold domains"/>
    <property type="match status" value="1"/>
</dbReference>
<sequence length="307" mass="32182">MTGAPEEPDVPLVTEVPEALGLPQGSPEPQGSRETDDVRPSRWPHGPYGLRGLAGRTAVVTGGAQGIGAAVTERLCAEGCRVLVYDRSAEHGRAAVAAWRRRGHDVRLALGDVTDERAVAAAFAELPADWPAPTLLVNLAAGFVFRGLEATPAEWHAALDPTIVGLSLVIREFTAGLPEDGAGAAIVNMASISAHIAQRGYLTYNTGKAAVLGFTRCTAEELAPRGVRVNSVSPGTVWNANNERYHREALGLDRAAAEAAPEHGGKFLLKRFADPAEIAAPIAFLLSSEASFITGTDLPIDGGYLAV</sequence>
<dbReference type="EMBL" id="JANUGQ010000005">
    <property type="protein sequence ID" value="MCS0635794.1"/>
    <property type="molecule type" value="Genomic_DNA"/>
</dbReference>
<dbReference type="InterPro" id="IPR020904">
    <property type="entry name" value="Sc_DH/Rdtase_CS"/>
</dbReference>
<feature type="region of interest" description="Disordered" evidence="3">
    <location>
        <begin position="1"/>
        <end position="49"/>
    </location>
</feature>
<evidence type="ECO:0000256" key="3">
    <source>
        <dbReference type="SAM" id="MobiDB-lite"/>
    </source>
</evidence>
<reference evidence="4" key="1">
    <citation type="submission" date="2022-08" db="EMBL/GenBank/DDBJ databases">
        <authorList>
            <person name="Somphong A."/>
            <person name="Phongsopitanun W."/>
        </authorList>
    </citation>
    <scope>NUCLEOTIDE SEQUENCE</scope>
    <source>
        <strain evidence="4">LP05-1</strain>
    </source>
</reference>
<dbReference type="PROSITE" id="PS00061">
    <property type="entry name" value="ADH_SHORT"/>
    <property type="match status" value="1"/>
</dbReference>
<protein>
    <submittedName>
        <fullName evidence="4">SDR family oxidoreductase</fullName>
    </submittedName>
</protein>
<dbReference type="Gene3D" id="3.40.50.720">
    <property type="entry name" value="NAD(P)-binding Rossmann-like Domain"/>
    <property type="match status" value="1"/>
</dbReference>
<evidence type="ECO:0000313" key="5">
    <source>
        <dbReference type="Proteomes" id="UP001431313"/>
    </source>
</evidence>
<evidence type="ECO:0000256" key="2">
    <source>
        <dbReference type="ARBA" id="ARBA00023002"/>
    </source>
</evidence>
<proteinExistence type="inferred from homology"/>
<keyword evidence="2" id="KW-0560">Oxidoreductase</keyword>
<name>A0ABT2CGR2_9ACTN</name>
<evidence type="ECO:0000256" key="1">
    <source>
        <dbReference type="ARBA" id="ARBA00006484"/>
    </source>
</evidence>
<accession>A0ABT2CGR2</accession>